<dbReference type="HAMAP" id="MF_02227">
    <property type="entry name" value="RPE"/>
    <property type="match status" value="1"/>
</dbReference>
<evidence type="ECO:0000313" key="15">
    <source>
        <dbReference type="EMBL" id="PKK92337.1"/>
    </source>
</evidence>
<feature type="active site" description="Proton acceptor" evidence="10 12">
    <location>
        <position position="36"/>
    </location>
</feature>
<evidence type="ECO:0000256" key="8">
    <source>
        <dbReference type="ARBA" id="ARBA00022723"/>
    </source>
</evidence>
<dbReference type="GO" id="GO:0019323">
    <property type="term" value="P:pentose catabolic process"/>
    <property type="evidence" value="ECO:0007669"/>
    <property type="project" value="UniProtKB-UniRule"/>
</dbReference>
<keyword evidence="8 10" id="KW-0479">Metal-binding</keyword>
<dbReference type="PIRSF" id="PIRSF001461">
    <property type="entry name" value="RPE"/>
    <property type="match status" value="1"/>
</dbReference>
<feature type="binding site" evidence="10 13">
    <location>
        <position position="36"/>
    </location>
    <ligand>
        <name>a divalent metal cation</name>
        <dbReference type="ChEBI" id="CHEBI:60240"/>
    </ligand>
</feature>
<comment type="cofactor">
    <cofactor evidence="4">
        <name>Zn(2+)</name>
        <dbReference type="ChEBI" id="CHEBI:29105"/>
    </cofactor>
</comment>
<feature type="binding site" evidence="10 14">
    <location>
        <position position="9"/>
    </location>
    <ligand>
        <name>substrate</name>
    </ligand>
</feature>
<feature type="binding site" evidence="10 14">
    <location>
        <begin position="197"/>
        <end position="198"/>
    </location>
    <ligand>
        <name>substrate</name>
    </ligand>
</feature>
<evidence type="ECO:0000256" key="7">
    <source>
        <dbReference type="ARBA" id="ARBA00013188"/>
    </source>
</evidence>
<comment type="cofactor">
    <cofactor evidence="2">
        <name>Mn(2+)</name>
        <dbReference type="ChEBI" id="CHEBI:29035"/>
    </cofactor>
</comment>
<dbReference type="AlphaFoldDB" id="A0A2N1PVH4"/>
<name>A0A2N1PVH4_9BACT</name>
<comment type="cofactor">
    <cofactor evidence="5">
        <name>Fe(2+)</name>
        <dbReference type="ChEBI" id="CHEBI:29033"/>
    </cofactor>
</comment>
<evidence type="ECO:0000313" key="16">
    <source>
        <dbReference type="Proteomes" id="UP000233256"/>
    </source>
</evidence>
<comment type="cofactor">
    <cofactor evidence="10 13">
        <name>a divalent metal cation</name>
        <dbReference type="ChEBI" id="CHEBI:60240"/>
    </cofactor>
    <text evidence="10 13">Binds 1 divalent metal cation per subunit.</text>
</comment>
<dbReference type="InterPro" id="IPR000056">
    <property type="entry name" value="Ribul_P_3_epim-like"/>
</dbReference>
<dbReference type="NCBIfam" id="TIGR01163">
    <property type="entry name" value="rpe"/>
    <property type="match status" value="1"/>
</dbReference>
<comment type="catalytic activity">
    <reaction evidence="1 10 11">
        <text>D-ribulose 5-phosphate = D-xylulose 5-phosphate</text>
        <dbReference type="Rhea" id="RHEA:13677"/>
        <dbReference type="ChEBI" id="CHEBI:57737"/>
        <dbReference type="ChEBI" id="CHEBI:58121"/>
        <dbReference type="EC" id="5.1.3.1"/>
    </reaction>
</comment>
<dbReference type="InterPro" id="IPR011060">
    <property type="entry name" value="RibuloseP-bd_barrel"/>
</dbReference>
<evidence type="ECO:0000256" key="12">
    <source>
        <dbReference type="PIRSR" id="PIRSR001461-1"/>
    </source>
</evidence>
<dbReference type="Pfam" id="PF00834">
    <property type="entry name" value="Ribul_P_3_epim"/>
    <property type="match status" value="1"/>
</dbReference>
<dbReference type="GO" id="GO:0005737">
    <property type="term" value="C:cytoplasm"/>
    <property type="evidence" value="ECO:0007669"/>
    <property type="project" value="UniProtKB-ARBA"/>
</dbReference>
<evidence type="ECO:0000256" key="1">
    <source>
        <dbReference type="ARBA" id="ARBA00001782"/>
    </source>
</evidence>
<dbReference type="EMBL" id="PGXC01000001">
    <property type="protein sequence ID" value="PKK92337.1"/>
    <property type="molecule type" value="Genomic_DNA"/>
</dbReference>
<dbReference type="GO" id="GO:0004750">
    <property type="term" value="F:D-ribulose-phosphate 3-epimerase activity"/>
    <property type="evidence" value="ECO:0007669"/>
    <property type="project" value="UniProtKB-UniRule"/>
</dbReference>
<evidence type="ECO:0000256" key="14">
    <source>
        <dbReference type="PIRSR" id="PIRSR001461-3"/>
    </source>
</evidence>
<feature type="binding site" evidence="10 13">
    <location>
        <position position="175"/>
    </location>
    <ligand>
        <name>a divalent metal cation</name>
        <dbReference type="ChEBI" id="CHEBI:60240"/>
    </ligand>
</feature>
<feature type="binding site" evidence="10 14">
    <location>
        <position position="67"/>
    </location>
    <ligand>
        <name>substrate</name>
    </ligand>
</feature>
<feature type="binding site" evidence="10">
    <location>
        <begin position="175"/>
        <end position="177"/>
    </location>
    <ligand>
        <name>substrate</name>
    </ligand>
</feature>
<sequence>MGEKLLLPSMLSADFSSLGSELENLQEQGVKAVHLDVMDGIFVPNITLGPCIIKSMRSHYSGIFDVHLMIDRPSRYIDDFIDAGADFLTLHAEAEHNLIRVFKSMEKRGVKPGIALNPETPVESLRHIVDYVDLILIMTVNPGFGGQSFMPLYEKIRAAADLLKRAGRGGVLQVDGGVNRENMVPLLDAGARWFVAGSSVFNGSRSENIAFFNKLLQDYDG</sequence>
<keyword evidence="13" id="KW-0170">Cobalt</keyword>
<keyword evidence="9 10" id="KW-0413">Isomerase</keyword>
<dbReference type="CDD" id="cd00429">
    <property type="entry name" value="RPE"/>
    <property type="match status" value="1"/>
</dbReference>
<reference evidence="15 16" key="1">
    <citation type="journal article" date="2017" name="ISME J.">
        <title>Potential for microbial H2 and metal transformations associated with novel bacteria and archaea in deep terrestrial subsurface sediments.</title>
        <authorList>
            <person name="Hernsdorf A.W."/>
            <person name="Amano Y."/>
            <person name="Miyakawa K."/>
            <person name="Ise K."/>
            <person name="Suzuki Y."/>
            <person name="Anantharaman K."/>
            <person name="Probst A."/>
            <person name="Burstein D."/>
            <person name="Thomas B.C."/>
            <person name="Banfield J.F."/>
        </authorList>
    </citation>
    <scope>NUCLEOTIDE SEQUENCE [LARGE SCALE GENOMIC DNA]</scope>
    <source>
        <strain evidence="15">HGW-Wallbacteria-1</strain>
    </source>
</reference>
<evidence type="ECO:0000256" key="3">
    <source>
        <dbReference type="ARBA" id="ARBA00001941"/>
    </source>
</evidence>
<evidence type="ECO:0000256" key="6">
    <source>
        <dbReference type="ARBA" id="ARBA00009541"/>
    </source>
</evidence>
<dbReference type="GO" id="GO:0006098">
    <property type="term" value="P:pentose-phosphate shunt"/>
    <property type="evidence" value="ECO:0007669"/>
    <property type="project" value="UniProtKB-UniRule"/>
</dbReference>
<dbReference type="SUPFAM" id="SSF51366">
    <property type="entry name" value="Ribulose-phoshate binding barrel"/>
    <property type="match status" value="1"/>
</dbReference>
<dbReference type="InterPro" id="IPR013785">
    <property type="entry name" value="Aldolase_TIM"/>
</dbReference>
<feature type="binding site" evidence="10 13">
    <location>
        <position position="34"/>
    </location>
    <ligand>
        <name>a divalent metal cation</name>
        <dbReference type="ChEBI" id="CHEBI:60240"/>
    </ligand>
</feature>
<protein>
    <recommendedName>
        <fullName evidence="7 10">Ribulose-phosphate 3-epimerase</fullName>
        <ecNumber evidence="7 10">5.1.3.1</ecNumber>
    </recommendedName>
</protein>
<feature type="binding site" evidence="14">
    <location>
        <position position="177"/>
    </location>
    <ligand>
        <name>substrate</name>
    </ligand>
</feature>
<accession>A0A2N1PVH4</accession>
<proteinExistence type="inferred from homology"/>
<dbReference type="GO" id="GO:0046872">
    <property type="term" value="F:metal ion binding"/>
    <property type="evidence" value="ECO:0007669"/>
    <property type="project" value="UniProtKB-UniRule"/>
</dbReference>
<evidence type="ECO:0000256" key="10">
    <source>
        <dbReference type="HAMAP-Rule" id="MF_02227"/>
    </source>
</evidence>
<evidence type="ECO:0000256" key="5">
    <source>
        <dbReference type="ARBA" id="ARBA00001954"/>
    </source>
</evidence>
<dbReference type="PANTHER" id="PTHR11749">
    <property type="entry name" value="RIBULOSE-5-PHOSPHATE-3-EPIMERASE"/>
    <property type="match status" value="1"/>
</dbReference>
<evidence type="ECO:0000256" key="2">
    <source>
        <dbReference type="ARBA" id="ARBA00001936"/>
    </source>
</evidence>
<keyword evidence="10 11" id="KW-0119">Carbohydrate metabolism</keyword>
<comment type="similarity">
    <text evidence="6 10 11">Belongs to the ribulose-phosphate 3-epimerase family.</text>
</comment>
<dbReference type="PROSITE" id="PS01085">
    <property type="entry name" value="RIBUL_P_3_EPIMER_1"/>
    <property type="match status" value="1"/>
</dbReference>
<dbReference type="Gene3D" id="3.20.20.70">
    <property type="entry name" value="Aldolase class I"/>
    <property type="match status" value="1"/>
</dbReference>
<evidence type="ECO:0000256" key="4">
    <source>
        <dbReference type="ARBA" id="ARBA00001947"/>
    </source>
</evidence>
<comment type="pathway">
    <text evidence="10">Carbohydrate degradation.</text>
</comment>
<dbReference type="InterPro" id="IPR026019">
    <property type="entry name" value="Ribul_P_3_epim"/>
</dbReference>
<keyword evidence="13" id="KW-0464">Manganese</keyword>
<comment type="caution">
    <text evidence="15">The sequence shown here is derived from an EMBL/GenBank/DDBJ whole genome shotgun (WGS) entry which is preliminary data.</text>
</comment>
<evidence type="ECO:0000256" key="9">
    <source>
        <dbReference type="ARBA" id="ARBA00023235"/>
    </source>
</evidence>
<feature type="binding site" evidence="10 14">
    <location>
        <begin position="143"/>
        <end position="146"/>
    </location>
    <ligand>
        <name>substrate</name>
    </ligand>
</feature>
<feature type="binding site" evidence="10 13">
    <location>
        <position position="67"/>
    </location>
    <ligand>
        <name>a divalent metal cation</name>
        <dbReference type="ChEBI" id="CHEBI:60240"/>
    </ligand>
</feature>
<comment type="cofactor">
    <cofactor evidence="3">
        <name>Co(2+)</name>
        <dbReference type="ChEBI" id="CHEBI:48828"/>
    </cofactor>
</comment>
<gene>
    <name evidence="10 15" type="primary">rpe</name>
    <name evidence="15" type="ORF">CVV64_00585</name>
</gene>
<keyword evidence="13" id="KW-0862">Zinc</keyword>
<organism evidence="15 16">
    <name type="scientific">Candidatus Wallbacteria bacterium HGW-Wallbacteria-1</name>
    <dbReference type="NCBI Taxonomy" id="2013854"/>
    <lineage>
        <taxon>Bacteria</taxon>
        <taxon>Candidatus Walliibacteriota</taxon>
    </lineage>
</organism>
<dbReference type="Proteomes" id="UP000233256">
    <property type="component" value="Unassembled WGS sequence"/>
</dbReference>
<comment type="function">
    <text evidence="10">Catalyzes the reversible epimerization of D-ribulose 5-phosphate to D-xylulose 5-phosphate.</text>
</comment>
<evidence type="ECO:0000256" key="13">
    <source>
        <dbReference type="PIRSR" id="PIRSR001461-2"/>
    </source>
</evidence>
<feature type="active site" description="Proton donor" evidence="10 12">
    <location>
        <position position="175"/>
    </location>
</feature>
<dbReference type="EC" id="5.1.3.1" evidence="7 10"/>
<dbReference type="FunFam" id="3.20.20.70:FF:000004">
    <property type="entry name" value="Ribulose-phosphate 3-epimerase"/>
    <property type="match status" value="1"/>
</dbReference>
<dbReference type="NCBIfam" id="NF004076">
    <property type="entry name" value="PRK05581.1-4"/>
    <property type="match status" value="1"/>
</dbReference>
<evidence type="ECO:0000256" key="11">
    <source>
        <dbReference type="PIRNR" id="PIRNR001461"/>
    </source>
</evidence>